<dbReference type="InterPro" id="IPR001406">
    <property type="entry name" value="PsdUridine_synth_TruA"/>
</dbReference>
<organism evidence="6 7">
    <name type="scientific">Intoshia linei</name>
    <dbReference type="NCBI Taxonomy" id="1819745"/>
    <lineage>
        <taxon>Eukaryota</taxon>
        <taxon>Metazoa</taxon>
        <taxon>Spiralia</taxon>
        <taxon>Lophotrochozoa</taxon>
        <taxon>Mesozoa</taxon>
        <taxon>Orthonectida</taxon>
        <taxon>Rhopaluridae</taxon>
        <taxon>Intoshia</taxon>
    </lineage>
</organism>
<keyword evidence="2" id="KW-0819">tRNA processing</keyword>
<dbReference type="EMBL" id="LWCA01000148">
    <property type="protein sequence ID" value="OAF70440.1"/>
    <property type="molecule type" value="Genomic_DNA"/>
</dbReference>
<dbReference type="InterPro" id="IPR020094">
    <property type="entry name" value="TruA/RsuA/RluB/E/F_N"/>
</dbReference>
<keyword evidence="4" id="KW-1133">Transmembrane helix</keyword>
<dbReference type="InterPro" id="IPR043159">
    <property type="entry name" value="Lectin_gal-bd_sf"/>
</dbReference>
<dbReference type="GO" id="GO:0003723">
    <property type="term" value="F:RNA binding"/>
    <property type="evidence" value="ECO:0007669"/>
    <property type="project" value="InterPro"/>
</dbReference>
<dbReference type="GO" id="GO:1990481">
    <property type="term" value="P:mRNA pseudouridine synthesis"/>
    <property type="evidence" value="ECO:0007669"/>
    <property type="project" value="TreeGrafter"/>
</dbReference>
<keyword evidence="3" id="KW-0413">Isomerase</keyword>
<proteinExistence type="inferred from homology"/>
<accession>A0A177B8F5</accession>
<dbReference type="Proteomes" id="UP000078046">
    <property type="component" value="Unassembled WGS sequence"/>
</dbReference>
<keyword evidence="4" id="KW-0472">Membrane</keyword>
<dbReference type="InterPro" id="IPR020103">
    <property type="entry name" value="PsdUridine_synth_cat_dom_sf"/>
</dbReference>
<comment type="similarity">
    <text evidence="1">Belongs to the tRNA pseudouridine synthase TruA family.</text>
</comment>
<evidence type="ECO:0000256" key="4">
    <source>
        <dbReference type="SAM" id="Phobius"/>
    </source>
</evidence>
<dbReference type="GO" id="GO:0005737">
    <property type="term" value="C:cytoplasm"/>
    <property type="evidence" value="ECO:0007669"/>
    <property type="project" value="TreeGrafter"/>
</dbReference>
<evidence type="ECO:0000256" key="1">
    <source>
        <dbReference type="ARBA" id="ARBA00009375"/>
    </source>
</evidence>
<keyword evidence="4" id="KW-0812">Transmembrane</keyword>
<evidence type="ECO:0000256" key="2">
    <source>
        <dbReference type="ARBA" id="ARBA00022694"/>
    </source>
</evidence>
<dbReference type="AlphaFoldDB" id="A0A177B8F5"/>
<gene>
    <name evidence="6" type="ORF">A3Q56_01808</name>
</gene>
<dbReference type="Pfam" id="PF01416">
    <property type="entry name" value="PseudoU_synth_1"/>
    <property type="match status" value="1"/>
</dbReference>
<dbReference type="InterPro" id="IPR020097">
    <property type="entry name" value="PsdUridine_synth_TruA_a/b_dom"/>
</dbReference>
<dbReference type="PANTHER" id="PTHR11142:SF5">
    <property type="entry name" value="TRNA PSEUDOURIDINE(38_39) SYNTHASE"/>
    <property type="match status" value="1"/>
</dbReference>
<dbReference type="Gene3D" id="2.60.120.740">
    <property type="match status" value="1"/>
</dbReference>
<dbReference type="Gene3D" id="3.30.70.580">
    <property type="entry name" value="Pseudouridine synthase I, catalytic domain, N-terminal subdomain"/>
    <property type="match status" value="1"/>
</dbReference>
<evidence type="ECO:0000259" key="5">
    <source>
        <dbReference type="Pfam" id="PF01416"/>
    </source>
</evidence>
<dbReference type="GO" id="GO:0031119">
    <property type="term" value="P:tRNA pseudouridine synthesis"/>
    <property type="evidence" value="ECO:0007669"/>
    <property type="project" value="TreeGrafter"/>
</dbReference>
<dbReference type="GO" id="GO:0005634">
    <property type="term" value="C:nucleus"/>
    <property type="evidence" value="ECO:0007669"/>
    <property type="project" value="TreeGrafter"/>
</dbReference>
<dbReference type="PANTHER" id="PTHR11142">
    <property type="entry name" value="PSEUDOURIDYLATE SYNTHASE"/>
    <property type="match status" value="1"/>
</dbReference>
<dbReference type="Gene3D" id="3.30.70.660">
    <property type="entry name" value="Pseudouridine synthase I, catalytic domain, C-terminal subdomain"/>
    <property type="match status" value="1"/>
</dbReference>
<sequence>MKRLNVLAGEKLSRKELLKFSKEELISMLLQKNSMHTNSSKKEKRKKTFHFEKYGIRKIALLFSYIGIDYDGLVRQENTENTVEANLIKTLQLVKCIKDVTSAKIEFCGRTDKGVSATGQVVSLFVRCVTSKGRGILRQPESAESCELNYPSILNRVLPANIRILAYTFVDIGFSARNFCRCKKNEIKKFERTVIKAEIKQLHEPVGSVFDQCGMAILEIKASGFLWHQIRCIMSLLLYVGRNKLSIDCIEKFLDFEKNGIYESYPFVTGKSLILSNAEYLDLKWMFNDSILNTLKSKHIFSDFINLFIRQKLYLLFFEMYNNVYDKDQSHIHTNSIAVSACIRKKEVCLKVCLFLIISILPFTFEYKKTSYNREKTVASFKKFLIRSKFLSSLTTITCEHIDKNAIQLFSRNCNQIVLLFFDEVASQKIIPIHFENCYTQNIIRIIETLTCNTKSLDIRCSNNEIIEIVAAQWGRFEESKCMKQFLDQKCTNDVTQFVDDKCSFKESCNFSVSTVNHDRIFPNCNSDLSLHMKTQHKCVKFFKFSELIDLIVKSNNEPNNVYYTNLPNKDVNFEVPKLKMLTMDVYTKSFHKIGKFSVKDIYGNEKLDMVNTTPTEENWNNVVDTNHTAHKIEYTANNKTDDIIMLRIKTSGCGSLNIKDIHVVFGTRKYASVRCDSQNKTFTVRCEDDVWDYSNIDCPKTNLRSAADTSLTPITQHFTKKLSFIISVSIGSFVVCCAIITSVLCVLRRTGSKESVSSISTEIVN</sequence>
<dbReference type="InterPro" id="IPR020095">
    <property type="entry name" value="PsdUridine_synth_TruA_C"/>
</dbReference>
<dbReference type="SUPFAM" id="SSF55120">
    <property type="entry name" value="Pseudouridine synthase"/>
    <property type="match status" value="1"/>
</dbReference>
<protein>
    <submittedName>
        <fullName evidence="6">tRNA pseudouridine synthase 3</fullName>
    </submittedName>
</protein>
<comment type="caution">
    <text evidence="6">The sequence shown here is derived from an EMBL/GenBank/DDBJ whole genome shotgun (WGS) entry which is preliminary data.</text>
</comment>
<reference evidence="6 7" key="1">
    <citation type="submission" date="2016-04" db="EMBL/GenBank/DDBJ databases">
        <title>The genome of Intoshia linei affirms orthonectids as highly simplified spiralians.</title>
        <authorList>
            <person name="Mikhailov K.V."/>
            <person name="Slusarev G.S."/>
            <person name="Nikitin M.A."/>
            <person name="Logacheva M.D."/>
            <person name="Penin A."/>
            <person name="Aleoshin V."/>
            <person name="Panchin Y.V."/>
        </authorList>
    </citation>
    <scope>NUCLEOTIDE SEQUENCE [LARGE SCALE GENOMIC DNA]</scope>
    <source>
        <strain evidence="6">Intl2013</strain>
        <tissue evidence="6">Whole animal</tissue>
    </source>
</reference>
<dbReference type="CDD" id="cd22823">
    <property type="entry name" value="Gal_Rha_Lectin"/>
    <property type="match status" value="1"/>
</dbReference>
<evidence type="ECO:0000313" key="7">
    <source>
        <dbReference type="Proteomes" id="UP000078046"/>
    </source>
</evidence>
<name>A0A177B8F5_9BILA</name>
<evidence type="ECO:0000313" key="6">
    <source>
        <dbReference type="EMBL" id="OAF70440.1"/>
    </source>
</evidence>
<feature type="domain" description="Pseudouridine synthase I TruA alpha/beta" evidence="5">
    <location>
        <begin position="177"/>
        <end position="280"/>
    </location>
</feature>
<feature type="transmembrane region" description="Helical" evidence="4">
    <location>
        <begin position="723"/>
        <end position="748"/>
    </location>
</feature>
<keyword evidence="7" id="KW-1185">Reference proteome</keyword>
<dbReference type="GO" id="GO:0009982">
    <property type="term" value="F:pseudouridine synthase activity"/>
    <property type="evidence" value="ECO:0007669"/>
    <property type="project" value="InterPro"/>
</dbReference>
<dbReference type="OrthoDB" id="25767at2759"/>
<evidence type="ECO:0000256" key="3">
    <source>
        <dbReference type="ARBA" id="ARBA00023235"/>
    </source>
</evidence>